<feature type="compositionally biased region" description="Basic and acidic residues" evidence="1">
    <location>
        <begin position="702"/>
        <end position="719"/>
    </location>
</feature>
<feature type="compositionally biased region" description="Polar residues" evidence="1">
    <location>
        <begin position="138"/>
        <end position="151"/>
    </location>
</feature>
<feature type="compositionally biased region" description="Basic and acidic residues" evidence="1">
    <location>
        <begin position="261"/>
        <end position="271"/>
    </location>
</feature>
<dbReference type="CDD" id="cd22249">
    <property type="entry name" value="UDM1_RNF168_RNF169-like"/>
    <property type="match status" value="1"/>
</dbReference>
<feature type="compositionally biased region" description="Basic residues" evidence="1">
    <location>
        <begin position="722"/>
        <end position="734"/>
    </location>
</feature>
<feature type="compositionally biased region" description="Basic and acidic residues" evidence="1">
    <location>
        <begin position="278"/>
        <end position="295"/>
    </location>
</feature>
<feature type="region of interest" description="Disordered" evidence="1">
    <location>
        <begin position="130"/>
        <end position="191"/>
    </location>
</feature>
<accession>A0AAD5RHC5</accession>
<sequence>MDIGDVDKSDTTALDLNSTKVLNTYSNRRVRSAPADSQHFTESGPGRRPSKCVERLRELEDVSDEEEDVQMTKLDKPAVRVVKRVAENNGVSLDSEQNCSASENSQIVDGRQCSEFNSDEKVLQDQLGTAVDVKRSSENNSTSFAPSTDSKPASKKYEDSPLAPTPAENVWAKRQEERESQEREKHSRMPKVLQQAIEQHFPSVSEAASIKIDKDAARRTADSDFARVALRARRQQASNDVRQLMSSDESFMRRAVINRDQRRDTSCEHRGSGSGRQLQREECYPDYHGESHGDRWIRNRNMVPQRILNNMQPDVVVDKEGHDSSSRPSRDHTLMRGAGGRRSAAGRGRGGRNHARNVVFVQPQILRRSSASKRVIDKEGESAVDEGIDTAQPFSSNIDNETSEEKTKLWSCRREEVDDNVGNISHHEHDDNKDSRHVLSQRELISDRRSANRWQNRPMGQRGFARRGRGQHINKCDNSGRNSYQQQRNRRKFDTDQKPRVSINTIGQERADRLRSPVVSSEGYDEWETASESSTRAPQEEHSEAAVASRRIHQNRLNLGTAPNSNMRRNTHRTIIGQNTPYQESNGASSSTVERSRGSKNVQPASRTCQSPSGSCNNNNSNTVAINATNNNNREGNCRTKENQSIDKNLADGLAGLDINNIASVVVIDDHLVDATTVDASEEFEEVLNKRAKKQKAMELQAKMEAEERRKTKEKERQARAQAKRLARQNHTKKEKKEETKKEPKKDLEAWMKSPEHNVVDDGKKNPVSSKRCGNSAHVAEQKEALDGTPSIIPSPIARPTPRSKSAASDAPPSFQDIVRRQIVELPVSLSSSQPLRGDKYDFTFDPRLHEEQVSNEKVLASLSTAASSEAGSMTEDFRLKEKLYKVKELWSGEEKETESTLPSNVAKVKPQPQSGTEHSQNDGKHTVNAANGCHNIPPKSPSIPPFPSGLSGLMFSPYPVMFGDMSVGRGYTSVSSVVQPLIPPSNASSPPVCQPVYQQPPSLSSNGAINQRQLPIRSNYIDQSAIFPNSASQNMSWNNGMLDNVGNAAITGTPQHPPAHLSSAMQPSPHSMALQHPRPLPPAVLQGHSQSLARGYGVNISSMPPNGAHMPPPNGAAAAGGIVPPPIPPPELMNMPPPIGSQRVPSFTIQYAGFAPPPLTHPVHSTHNFNQPSPNVRYAQPPPALHQDAQWERGLTISAAGMRPQFTMLAGNSSPQMNLVRPTQHVNKWGLTGNSSNISSSSQMRQMKVPPQSCVGRVPCATGAVMERKSSCDISPMNTNVGQGHGS</sequence>
<evidence type="ECO:0000256" key="1">
    <source>
        <dbReference type="SAM" id="MobiDB-lite"/>
    </source>
</evidence>
<feature type="compositionally biased region" description="Polar residues" evidence="1">
    <location>
        <begin position="555"/>
        <end position="568"/>
    </location>
</feature>
<feature type="region of interest" description="Disordered" evidence="1">
    <location>
        <begin position="390"/>
        <end position="409"/>
    </location>
</feature>
<feature type="region of interest" description="Disordered" evidence="1">
    <location>
        <begin position="445"/>
        <end position="620"/>
    </location>
</feature>
<feature type="region of interest" description="Disordered" evidence="1">
    <location>
        <begin position="261"/>
        <end position="295"/>
    </location>
</feature>
<feature type="compositionally biased region" description="Polar residues" evidence="1">
    <location>
        <begin position="89"/>
        <end position="107"/>
    </location>
</feature>
<feature type="region of interest" description="Disordered" evidence="1">
    <location>
        <begin position="25"/>
        <end position="53"/>
    </location>
</feature>
<feature type="region of interest" description="Disordered" evidence="1">
    <location>
        <begin position="892"/>
        <end position="940"/>
    </location>
</feature>
<gene>
    <name evidence="2" type="ORF">KIN20_037067</name>
</gene>
<feature type="compositionally biased region" description="Basic and acidic residues" evidence="1">
    <location>
        <begin position="316"/>
        <end position="334"/>
    </location>
</feature>
<feature type="region of interest" description="Disordered" evidence="1">
    <location>
        <begin position="88"/>
        <end position="112"/>
    </location>
</feature>
<feature type="compositionally biased region" description="Polar residues" evidence="1">
    <location>
        <begin position="476"/>
        <end position="487"/>
    </location>
</feature>
<reference evidence="2" key="1">
    <citation type="submission" date="2021-06" db="EMBL/GenBank/DDBJ databases">
        <title>Parelaphostrongylus tenuis whole genome reference sequence.</title>
        <authorList>
            <person name="Garwood T.J."/>
            <person name="Larsen P.A."/>
            <person name="Fountain-Jones N.M."/>
            <person name="Garbe J.R."/>
            <person name="Macchietto M.G."/>
            <person name="Kania S.A."/>
            <person name="Gerhold R.W."/>
            <person name="Richards J.E."/>
            <person name="Wolf T.M."/>
        </authorList>
    </citation>
    <scope>NUCLEOTIDE SEQUENCE</scope>
    <source>
        <strain evidence="2">MNPRO001-30</strain>
        <tissue evidence="2">Meninges</tissue>
    </source>
</reference>
<feature type="region of interest" description="Disordered" evidence="1">
    <location>
        <begin position="1053"/>
        <end position="1078"/>
    </location>
</feature>
<keyword evidence="3" id="KW-1185">Reference proteome</keyword>
<dbReference type="Proteomes" id="UP001196413">
    <property type="component" value="Unassembled WGS sequence"/>
</dbReference>
<evidence type="ECO:0000313" key="3">
    <source>
        <dbReference type="Proteomes" id="UP001196413"/>
    </source>
</evidence>
<dbReference type="EMBL" id="JAHQIW010007456">
    <property type="protein sequence ID" value="KAJ1374384.1"/>
    <property type="molecule type" value="Genomic_DNA"/>
</dbReference>
<feature type="region of interest" description="Disordered" evidence="1">
    <location>
        <begin position="699"/>
        <end position="812"/>
    </location>
</feature>
<comment type="caution">
    <text evidence="2">The sequence shown here is derived from an EMBL/GenBank/DDBJ whole genome shotgun (WGS) entry which is preliminary data.</text>
</comment>
<evidence type="ECO:0000313" key="2">
    <source>
        <dbReference type="EMBL" id="KAJ1374384.1"/>
    </source>
</evidence>
<organism evidence="2 3">
    <name type="scientific">Parelaphostrongylus tenuis</name>
    <name type="common">Meningeal worm</name>
    <dbReference type="NCBI Taxonomy" id="148309"/>
    <lineage>
        <taxon>Eukaryota</taxon>
        <taxon>Metazoa</taxon>
        <taxon>Ecdysozoa</taxon>
        <taxon>Nematoda</taxon>
        <taxon>Chromadorea</taxon>
        <taxon>Rhabditida</taxon>
        <taxon>Rhabditina</taxon>
        <taxon>Rhabditomorpha</taxon>
        <taxon>Strongyloidea</taxon>
        <taxon>Metastrongylidae</taxon>
        <taxon>Parelaphostrongylus</taxon>
    </lineage>
</organism>
<feature type="region of interest" description="Disordered" evidence="1">
    <location>
        <begin position="312"/>
        <end position="356"/>
    </location>
</feature>
<proteinExistence type="predicted"/>
<protein>
    <submittedName>
        <fullName evidence="2">Uncharacterized protein</fullName>
    </submittedName>
</protein>
<feature type="compositionally biased region" description="Polar residues" evidence="1">
    <location>
        <begin position="576"/>
        <end position="613"/>
    </location>
</feature>
<feature type="compositionally biased region" description="Basic and acidic residues" evidence="1">
    <location>
        <begin position="171"/>
        <end position="187"/>
    </location>
</feature>
<feature type="compositionally biased region" description="Basic and acidic residues" evidence="1">
    <location>
        <begin position="735"/>
        <end position="765"/>
    </location>
</feature>
<name>A0AAD5RHC5_PARTN</name>